<reference evidence="3 4" key="1">
    <citation type="journal article" date="2018" name="IMA Fungus">
        <title>IMA Genome-F 9: Draft genome sequence of Annulohypoxylon stygium, Aspergillus mulundensis, Berkeleyomyces basicola (syn. Thielaviopsis basicola), Ceratocystis smalleyi, two Cercospora beticola strains, Coleophoma cylindrospora, Fusarium fracticaudum, Phialophora cf. hyalina, and Morchella septimelata.</title>
        <authorList>
            <person name="Wingfield B.D."/>
            <person name="Bills G.F."/>
            <person name="Dong Y."/>
            <person name="Huang W."/>
            <person name="Nel W.J."/>
            <person name="Swalarsk-Parry B.S."/>
            <person name="Vaghefi N."/>
            <person name="Wilken P.M."/>
            <person name="An Z."/>
            <person name="de Beer Z.W."/>
            <person name="De Vos L."/>
            <person name="Chen L."/>
            <person name="Duong T.A."/>
            <person name="Gao Y."/>
            <person name="Hammerbacher A."/>
            <person name="Kikkert J.R."/>
            <person name="Li Y."/>
            <person name="Li H."/>
            <person name="Li K."/>
            <person name="Li Q."/>
            <person name="Liu X."/>
            <person name="Ma X."/>
            <person name="Naidoo K."/>
            <person name="Pethybridge S.J."/>
            <person name="Sun J."/>
            <person name="Steenkamp E.T."/>
            <person name="van der Nest M.A."/>
            <person name="van Wyk S."/>
            <person name="Wingfield M.J."/>
            <person name="Xiong C."/>
            <person name="Yue Q."/>
            <person name="Zhang X."/>
        </authorList>
    </citation>
    <scope>NUCLEOTIDE SEQUENCE [LARGE SCALE GENOMIC DNA]</scope>
    <source>
        <strain evidence="3 4">BP5796</strain>
    </source>
</reference>
<sequence length="385" mass="43206">METMHELQLEKGSHHNNTPRPTELALTKRRNIWTVLCYQTISLLAIIYFLWQHGFLTFARQTVCTRADCALQVTNFPQYVIDYAPLVWLDEDETYFPSDISAQVENTHPDVNFSTIVDAPDPLTLDNLDALNKYGNKGFDVFLTSKLDVTTNPIWLEGVVPDSHGKTKGASSCAIIINDRGSGRVDAFYMYFYAYNQGNTVLFHELGDHIGDWEHNMIRFQDGKPETMWFSQHGNGQAFTYDAVEKEDIRPISYSAAGSHANYAIAGSHDHSIPDANLPFGFLIDHTSQGVLWDPTLNAYLYVYNGTDRSFSAGGNGTSPVGAMNFKGQWGDQQYPESDPKQGKPFFGFYKYVGGPTGPWNKGLNRTLTCPDNAIRCIIRTIRGP</sequence>
<dbReference type="Proteomes" id="UP000256328">
    <property type="component" value="Unassembled WGS sequence"/>
</dbReference>
<dbReference type="EMBL" id="PDLN01000018">
    <property type="protein sequence ID" value="RDW61506.1"/>
    <property type="molecule type" value="Genomic_DNA"/>
</dbReference>
<dbReference type="AlphaFoldDB" id="A0A3D8QI35"/>
<accession>A0A3D8QI35</accession>
<keyword evidence="2" id="KW-1133">Transmembrane helix</keyword>
<keyword evidence="2" id="KW-0472">Membrane</keyword>
<comment type="caution">
    <text evidence="3">The sequence shown here is derived from an EMBL/GenBank/DDBJ whole genome shotgun (WGS) entry which is preliminary data.</text>
</comment>
<feature type="transmembrane region" description="Helical" evidence="2">
    <location>
        <begin position="32"/>
        <end position="51"/>
    </location>
</feature>
<proteinExistence type="predicted"/>
<dbReference type="Pfam" id="PF06101">
    <property type="entry name" value="Vps62"/>
    <property type="match status" value="1"/>
</dbReference>
<protein>
    <recommendedName>
        <fullName evidence="5">Vacuolar protein sorting-associated protein 62</fullName>
    </recommendedName>
</protein>
<dbReference type="InterPro" id="IPR009291">
    <property type="entry name" value="Vps62"/>
</dbReference>
<feature type="region of interest" description="Disordered" evidence="1">
    <location>
        <begin position="1"/>
        <end position="22"/>
    </location>
</feature>
<dbReference type="OrthoDB" id="188042at2759"/>
<keyword evidence="2" id="KW-0812">Transmembrane</keyword>
<name>A0A3D8QI35_9HELO</name>
<dbReference type="PANTHER" id="PTHR48174:SF5">
    <property type="entry name" value="VACUOLAR PROTEIN SORTING-ASSOCIATED PROTEIN 62"/>
    <property type="match status" value="1"/>
</dbReference>
<keyword evidence="4" id="KW-1185">Reference proteome</keyword>
<evidence type="ECO:0000256" key="1">
    <source>
        <dbReference type="SAM" id="MobiDB-lite"/>
    </source>
</evidence>
<dbReference type="PANTHER" id="PTHR48174">
    <property type="entry name" value="DUF946 FAMILY PROTEIN"/>
    <property type="match status" value="1"/>
</dbReference>
<evidence type="ECO:0000313" key="4">
    <source>
        <dbReference type="Proteomes" id="UP000256328"/>
    </source>
</evidence>
<evidence type="ECO:0000313" key="3">
    <source>
        <dbReference type="EMBL" id="RDW61506.1"/>
    </source>
</evidence>
<evidence type="ECO:0000256" key="2">
    <source>
        <dbReference type="SAM" id="Phobius"/>
    </source>
</evidence>
<organism evidence="3 4">
    <name type="scientific">Coleophoma crateriformis</name>
    <dbReference type="NCBI Taxonomy" id="565419"/>
    <lineage>
        <taxon>Eukaryota</taxon>
        <taxon>Fungi</taxon>
        <taxon>Dikarya</taxon>
        <taxon>Ascomycota</taxon>
        <taxon>Pezizomycotina</taxon>
        <taxon>Leotiomycetes</taxon>
        <taxon>Helotiales</taxon>
        <taxon>Dermateaceae</taxon>
        <taxon>Coleophoma</taxon>
    </lineage>
</organism>
<gene>
    <name evidence="3" type="ORF">BP5796_11398</name>
</gene>
<feature type="compositionally biased region" description="Basic and acidic residues" evidence="1">
    <location>
        <begin position="1"/>
        <end position="13"/>
    </location>
</feature>
<evidence type="ECO:0008006" key="5">
    <source>
        <dbReference type="Google" id="ProtNLM"/>
    </source>
</evidence>